<dbReference type="Pfam" id="PF04356">
    <property type="entry name" value="DUF489"/>
    <property type="match status" value="1"/>
</dbReference>
<keyword evidence="2 4" id="KW-0963">Cytoplasm</keyword>
<dbReference type="InterPro" id="IPR035932">
    <property type="entry name" value="HflD-like_sf"/>
</dbReference>
<dbReference type="Gene3D" id="1.10.3890.10">
    <property type="entry name" value="HflD-like"/>
    <property type="match status" value="1"/>
</dbReference>
<dbReference type="GO" id="GO:0005886">
    <property type="term" value="C:plasma membrane"/>
    <property type="evidence" value="ECO:0007669"/>
    <property type="project" value="UniProtKB-SubCell"/>
</dbReference>
<dbReference type="HAMAP" id="MF_00695">
    <property type="entry name" value="HflD_protein"/>
    <property type="match status" value="1"/>
</dbReference>
<dbReference type="Proteomes" id="UP000471640">
    <property type="component" value="Unassembled WGS sequence"/>
</dbReference>
<evidence type="ECO:0000256" key="4">
    <source>
        <dbReference type="HAMAP-Rule" id="MF_00695"/>
    </source>
</evidence>
<dbReference type="SUPFAM" id="SSF101322">
    <property type="entry name" value="YcfC-like"/>
    <property type="match status" value="1"/>
</dbReference>
<dbReference type="AlphaFoldDB" id="A0A6P1DTE7"/>
<keyword evidence="3 4" id="KW-0472">Membrane</keyword>
<evidence type="ECO:0000313" key="6">
    <source>
        <dbReference type="Proteomes" id="UP000471640"/>
    </source>
</evidence>
<accession>A0A6P1DTE7</accession>
<evidence type="ECO:0000256" key="1">
    <source>
        <dbReference type="ARBA" id="ARBA00022475"/>
    </source>
</evidence>
<organism evidence="5 6">
    <name type="scientific">Thiorhodococcus mannitoliphagus</name>
    <dbReference type="NCBI Taxonomy" id="329406"/>
    <lineage>
        <taxon>Bacteria</taxon>
        <taxon>Pseudomonadati</taxon>
        <taxon>Pseudomonadota</taxon>
        <taxon>Gammaproteobacteria</taxon>
        <taxon>Chromatiales</taxon>
        <taxon>Chromatiaceae</taxon>
        <taxon>Thiorhodococcus</taxon>
    </lineage>
</organism>
<comment type="caution">
    <text evidence="5">The sequence shown here is derived from an EMBL/GenBank/DDBJ whole genome shotgun (WGS) entry which is preliminary data.</text>
</comment>
<evidence type="ECO:0000313" key="5">
    <source>
        <dbReference type="EMBL" id="NEX18985.1"/>
    </source>
</evidence>
<proteinExistence type="inferred from homology"/>
<evidence type="ECO:0000256" key="3">
    <source>
        <dbReference type="ARBA" id="ARBA00023136"/>
    </source>
</evidence>
<dbReference type="EMBL" id="JAAIJR010000003">
    <property type="protein sequence ID" value="NEX18985.1"/>
    <property type="molecule type" value="Genomic_DNA"/>
</dbReference>
<evidence type="ECO:0000256" key="2">
    <source>
        <dbReference type="ARBA" id="ARBA00022490"/>
    </source>
</evidence>
<dbReference type="GO" id="GO:0005737">
    <property type="term" value="C:cytoplasm"/>
    <property type="evidence" value="ECO:0007669"/>
    <property type="project" value="UniProtKB-SubCell"/>
</dbReference>
<dbReference type="PANTHER" id="PTHR38100:SF1">
    <property type="entry name" value="HIGH FREQUENCY LYSOGENIZATION PROTEIN HFLD"/>
    <property type="match status" value="1"/>
</dbReference>
<comment type="similarity">
    <text evidence="4">Belongs to the HflD family.</text>
</comment>
<dbReference type="NCBIfam" id="NF001246">
    <property type="entry name" value="PRK00218.1-2"/>
    <property type="match status" value="1"/>
</dbReference>
<dbReference type="PANTHER" id="PTHR38100">
    <property type="entry name" value="HIGH FREQUENCY LYSOGENIZATION PROTEIN HFLD"/>
    <property type="match status" value="1"/>
</dbReference>
<sequence>MAHDNQDRIMALAGIYQAINCVVRIAHQGTADTEAMEPCIYSLFQVDATSVEAVYGEPGAVVNGARQIVAQLLGQPERNLELTRYVIQVIRLERHLSRRPDMLARIGQGIDEAGTKREHFALLHPSLIAHFADLYSNTLSQLSPRIIIRGDQLHLRNPDNQSRLRALLLAAVRSAMLWRQVGGRRLQLLFKNRQMLEDARHYIDATAA</sequence>
<dbReference type="RefSeq" id="WP_164651868.1">
    <property type="nucleotide sequence ID" value="NZ_JAAIJR010000003.1"/>
</dbReference>
<reference evidence="5 6" key="2">
    <citation type="submission" date="2020-02" db="EMBL/GenBank/DDBJ databases">
        <title>Genome sequences of Thiorhodococcus mannitoliphagus and Thiorhodococcus minor, purple sulfur photosynthetic bacteria in the gammaproteobacterial family, Chromatiaceae.</title>
        <authorList>
            <person name="Aviles F.A."/>
            <person name="Meyer T.E."/>
            <person name="Kyndt J.A."/>
        </authorList>
    </citation>
    <scope>NUCLEOTIDE SEQUENCE [LARGE SCALE GENOMIC DNA]</scope>
    <source>
        <strain evidence="5 6">DSM 18266</strain>
    </source>
</reference>
<gene>
    <name evidence="4 5" type="primary">hflD</name>
    <name evidence="5" type="ORF">G3480_01415</name>
</gene>
<comment type="subcellular location">
    <subcellularLocation>
        <location evidence="4">Cytoplasm</location>
    </subcellularLocation>
    <subcellularLocation>
        <location evidence="4">Cell membrane</location>
        <topology evidence="4">Peripheral membrane protein</topology>
        <orientation evidence="4">Cytoplasmic side</orientation>
    </subcellularLocation>
</comment>
<protein>
    <recommendedName>
        <fullName evidence="4">High frequency lysogenization protein HflD homolog</fullName>
    </recommendedName>
</protein>
<dbReference type="InterPro" id="IPR007451">
    <property type="entry name" value="HflD"/>
</dbReference>
<keyword evidence="6" id="KW-1185">Reference proteome</keyword>
<keyword evidence="1 4" id="KW-1003">Cell membrane</keyword>
<reference evidence="6" key="1">
    <citation type="journal article" date="2020" name="Microbiol. Resour. Announc.">
        <title>Draft Genome Sequences of Thiorhodococcus mannitoliphagus and Thiorhodococcus minor, Purple Sulfur Photosynthetic Bacteria in the Gammaproteobacterial Family Chromatiaceae.</title>
        <authorList>
            <person name="Aviles F.A."/>
            <person name="Meyer T.E."/>
            <person name="Kyndt J.A."/>
        </authorList>
    </citation>
    <scope>NUCLEOTIDE SEQUENCE [LARGE SCALE GENOMIC DNA]</scope>
    <source>
        <strain evidence="6">DSM 18266</strain>
    </source>
</reference>
<name>A0A6P1DTE7_9GAMM</name>